<keyword evidence="5 10" id="KW-0812">Transmembrane</keyword>
<sequence length="300" mass="31799">MDYGILLMQQILNGLHIGSIYALIALGYTMVYGIVKLINFAHGDIMMVGAYIAFMMITAFNLPLPIAIIISMASCALIGMGIEKVAYKPLRNAPRMWALITAIGVSFFLETLFTILFGASSKPFPTLSLAPIQIGALQISQIMMISIGLSVFLMIALELFIKETKLGKAMRAASEDAKAAALMGISVNKTISIAFAIGSALGAIGGILFAMAYPQIKPLMGVMPGLKAFIAAVLGGIGILPGAMLGGFLLGIIESITKGFLSAFWPDASLWADAILFLILILVLLLKPAGILGKNVREKV</sequence>
<keyword evidence="12" id="KW-1185">Reference proteome</keyword>
<dbReference type="GO" id="GO:0015188">
    <property type="term" value="F:L-isoleucine transmembrane transporter activity"/>
    <property type="evidence" value="ECO:0007669"/>
    <property type="project" value="TreeGrafter"/>
</dbReference>
<evidence type="ECO:0000256" key="8">
    <source>
        <dbReference type="ARBA" id="ARBA00023136"/>
    </source>
</evidence>
<comment type="similarity">
    <text evidence="9">Belongs to the binding-protein-dependent transport system permease family. LivHM subfamily.</text>
</comment>
<dbReference type="GO" id="GO:0015808">
    <property type="term" value="P:L-alanine transport"/>
    <property type="evidence" value="ECO:0007669"/>
    <property type="project" value="TreeGrafter"/>
</dbReference>
<proteinExistence type="inferred from homology"/>
<organism evidence="11 12">
    <name type="scientific">Zhenhengia yiwuensis</name>
    <dbReference type="NCBI Taxonomy" id="2763666"/>
    <lineage>
        <taxon>Bacteria</taxon>
        <taxon>Bacillati</taxon>
        <taxon>Bacillota</taxon>
        <taxon>Clostridia</taxon>
        <taxon>Lachnospirales</taxon>
        <taxon>Lachnospiraceae</taxon>
        <taxon>Zhenhengia</taxon>
    </lineage>
</organism>
<evidence type="ECO:0000256" key="9">
    <source>
        <dbReference type="ARBA" id="ARBA00037998"/>
    </source>
</evidence>
<evidence type="ECO:0000256" key="7">
    <source>
        <dbReference type="ARBA" id="ARBA00022989"/>
    </source>
</evidence>
<dbReference type="GO" id="GO:0015192">
    <property type="term" value="F:L-phenylalanine transmembrane transporter activity"/>
    <property type="evidence" value="ECO:0007669"/>
    <property type="project" value="TreeGrafter"/>
</dbReference>
<comment type="subcellular location">
    <subcellularLocation>
        <location evidence="1">Cell membrane</location>
        <topology evidence="1">Multi-pass membrane protein</topology>
    </subcellularLocation>
</comment>
<dbReference type="PANTHER" id="PTHR11795:SF371">
    <property type="entry name" value="HIGH-AFFINITY BRANCHED-CHAIN AMINO ACID TRANSPORT SYSTEM PERMEASE PROTEIN LIVH"/>
    <property type="match status" value="1"/>
</dbReference>
<dbReference type="GO" id="GO:0042941">
    <property type="term" value="P:D-alanine transmembrane transport"/>
    <property type="evidence" value="ECO:0007669"/>
    <property type="project" value="TreeGrafter"/>
</dbReference>
<dbReference type="Pfam" id="PF02653">
    <property type="entry name" value="BPD_transp_2"/>
    <property type="match status" value="1"/>
</dbReference>
<dbReference type="CDD" id="cd06582">
    <property type="entry name" value="TM_PBP1_LivH_like"/>
    <property type="match status" value="1"/>
</dbReference>
<dbReference type="GO" id="GO:0005304">
    <property type="term" value="F:L-valine transmembrane transporter activity"/>
    <property type="evidence" value="ECO:0007669"/>
    <property type="project" value="TreeGrafter"/>
</dbReference>
<dbReference type="RefSeq" id="WP_249333167.1">
    <property type="nucleotide sequence ID" value="NZ_JACRSY010000019.1"/>
</dbReference>
<name>A0A926EIM0_9FIRM</name>
<keyword evidence="7 10" id="KW-1133">Transmembrane helix</keyword>
<comment type="caution">
    <text evidence="11">The sequence shown here is derived from an EMBL/GenBank/DDBJ whole genome shotgun (WGS) entry which is preliminary data.</text>
</comment>
<protein>
    <submittedName>
        <fullName evidence="11">Branched-chain amino acid ABC transporter permease</fullName>
    </submittedName>
</protein>
<dbReference type="InterPro" id="IPR001851">
    <property type="entry name" value="ABC_transp_permease"/>
</dbReference>
<evidence type="ECO:0000256" key="3">
    <source>
        <dbReference type="ARBA" id="ARBA00022475"/>
    </source>
</evidence>
<keyword evidence="6" id="KW-0029">Amino-acid transport</keyword>
<evidence type="ECO:0000256" key="4">
    <source>
        <dbReference type="ARBA" id="ARBA00022519"/>
    </source>
</evidence>
<feature type="transmembrane region" description="Helical" evidence="10">
    <location>
        <begin position="97"/>
        <end position="119"/>
    </location>
</feature>
<reference evidence="11" key="1">
    <citation type="submission" date="2020-08" db="EMBL/GenBank/DDBJ databases">
        <title>Genome public.</title>
        <authorList>
            <person name="Liu C."/>
            <person name="Sun Q."/>
        </authorList>
    </citation>
    <scope>NUCLEOTIDE SEQUENCE</scope>
    <source>
        <strain evidence="11">NSJ-12</strain>
    </source>
</reference>
<dbReference type="InterPro" id="IPR052157">
    <property type="entry name" value="BCAA_transport_permease"/>
</dbReference>
<dbReference type="GO" id="GO:0005886">
    <property type="term" value="C:plasma membrane"/>
    <property type="evidence" value="ECO:0007669"/>
    <property type="project" value="UniProtKB-SubCell"/>
</dbReference>
<dbReference type="EMBL" id="JACRSY010000019">
    <property type="protein sequence ID" value="MBC8580336.1"/>
    <property type="molecule type" value="Genomic_DNA"/>
</dbReference>
<feature type="transmembrane region" description="Helical" evidence="10">
    <location>
        <begin position="264"/>
        <end position="286"/>
    </location>
</feature>
<feature type="transmembrane region" description="Helical" evidence="10">
    <location>
        <begin position="228"/>
        <end position="252"/>
    </location>
</feature>
<evidence type="ECO:0000256" key="6">
    <source>
        <dbReference type="ARBA" id="ARBA00022970"/>
    </source>
</evidence>
<dbReference type="AlphaFoldDB" id="A0A926EIM0"/>
<accession>A0A926EIM0</accession>
<feature type="transmembrane region" description="Helical" evidence="10">
    <location>
        <begin position="15"/>
        <end position="35"/>
    </location>
</feature>
<keyword evidence="4" id="KW-0997">Cell inner membrane</keyword>
<feature type="transmembrane region" description="Helical" evidence="10">
    <location>
        <begin position="139"/>
        <end position="161"/>
    </location>
</feature>
<evidence type="ECO:0000256" key="1">
    <source>
        <dbReference type="ARBA" id="ARBA00004651"/>
    </source>
</evidence>
<dbReference type="GO" id="GO:1903806">
    <property type="term" value="P:L-isoleucine import across plasma membrane"/>
    <property type="evidence" value="ECO:0007669"/>
    <property type="project" value="TreeGrafter"/>
</dbReference>
<dbReference type="GO" id="GO:0015190">
    <property type="term" value="F:L-leucine transmembrane transporter activity"/>
    <property type="evidence" value="ECO:0007669"/>
    <property type="project" value="TreeGrafter"/>
</dbReference>
<feature type="transmembrane region" description="Helical" evidence="10">
    <location>
        <begin position="193"/>
        <end position="216"/>
    </location>
</feature>
<keyword evidence="8 10" id="KW-0472">Membrane</keyword>
<evidence type="ECO:0000313" key="12">
    <source>
        <dbReference type="Proteomes" id="UP000655830"/>
    </source>
</evidence>
<dbReference type="PANTHER" id="PTHR11795">
    <property type="entry name" value="BRANCHED-CHAIN AMINO ACID TRANSPORT SYSTEM PERMEASE PROTEIN LIVH"/>
    <property type="match status" value="1"/>
</dbReference>
<evidence type="ECO:0000256" key="2">
    <source>
        <dbReference type="ARBA" id="ARBA00022448"/>
    </source>
</evidence>
<evidence type="ECO:0000256" key="10">
    <source>
        <dbReference type="SAM" id="Phobius"/>
    </source>
</evidence>
<dbReference type="Proteomes" id="UP000655830">
    <property type="component" value="Unassembled WGS sequence"/>
</dbReference>
<feature type="transmembrane region" description="Helical" evidence="10">
    <location>
        <begin position="42"/>
        <end position="60"/>
    </location>
</feature>
<keyword evidence="3" id="KW-1003">Cell membrane</keyword>
<keyword evidence="2" id="KW-0813">Transport</keyword>
<evidence type="ECO:0000256" key="5">
    <source>
        <dbReference type="ARBA" id="ARBA00022692"/>
    </source>
</evidence>
<gene>
    <name evidence="11" type="ORF">H8718_12440</name>
</gene>
<evidence type="ECO:0000313" key="11">
    <source>
        <dbReference type="EMBL" id="MBC8580336.1"/>
    </source>
</evidence>